<evidence type="ECO:0000313" key="7">
    <source>
        <dbReference type="Proteomes" id="UP000604730"/>
    </source>
</evidence>
<keyword evidence="3 5" id="KW-0687">Ribonucleoprotein</keyword>
<accession>A0ABS1IZ95</accession>
<comment type="similarity">
    <text evidence="1 5">Belongs to the bacterial ribosomal protein bL32 family.</text>
</comment>
<evidence type="ECO:0000256" key="2">
    <source>
        <dbReference type="ARBA" id="ARBA00022980"/>
    </source>
</evidence>
<keyword evidence="7" id="KW-1185">Reference proteome</keyword>
<sequence>MSICPKNKSSKGHRDARRANWKMSAPALVKCSNCGELMVPHRVCKACGSYNKKEIVKVED</sequence>
<dbReference type="PANTHER" id="PTHR35534:SF1">
    <property type="entry name" value="LARGE RIBOSOMAL SUBUNIT PROTEIN BL32"/>
    <property type="match status" value="1"/>
</dbReference>
<name>A0ABS1IZ95_9FIRM</name>
<proteinExistence type="inferred from homology"/>
<dbReference type="EMBL" id="JAEPRJ010000001">
    <property type="protein sequence ID" value="MBK5897207.1"/>
    <property type="molecule type" value="Genomic_DNA"/>
</dbReference>
<dbReference type="NCBIfam" id="TIGR01031">
    <property type="entry name" value="rpmF_bact"/>
    <property type="match status" value="1"/>
</dbReference>
<dbReference type="HAMAP" id="MF_00340">
    <property type="entry name" value="Ribosomal_bL32"/>
    <property type="match status" value="1"/>
</dbReference>
<dbReference type="RefSeq" id="WP_208428707.1">
    <property type="nucleotide sequence ID" value="NZ_JAEPRJ010000001.1"/>
</dbReference>
<gene>
    <name evidence="5 6" type="primary">rpmF</name>
    <name evidence="6" type="ORF">JJN12_05315</name>
</gene>
<keyword evidence="2 5" id="KW-0689">Ribosomal protein</keyword>
<reference evidence="6 7" key="1">
    <citation type="submission" date="2021-01" db="EMBL/GenBank/DDBJ databases">
        <title>Isolation and description of Catonella massiliensis sp. nov., a novel Catonella species, isolated from a stable periodontitis subject.</title>
        <authorList>
            <person name="Antezack A."/>
            <person name="Boxberger M."/>
            <person name="La Scola B."/>
            <person name="Monnet-Corti V."/>
        </authorList>
    </citation>
    <scope>NUCLEOTIDE SEQUENCE [LARGE SCALE GENOMIC DNA]</scope>
    <source>
        <strain evidence="6 7">Marseille-Q4567</strain>
    </source>
</reference>
<dbReference type="GO" id="GO:0005840">
    <property type="term" value="C:ribosome"/>
    <property type="evidence" value="ECO:0007669"/>
    <property type="project" value="UniProtKB-KW"/>
</dbReference>
<evidence type="ECO:0000256" key="4">
    <source>
        <dbReference type="ARBA" id="ARBA00035178"/>
    </source>
</evidence>
<dbReference type="Proteomes" id="UP000604730">
    <property type="component" value="Unassembled WGS sequence"/>
</dbReference>
<organism evidence="6 7">
    <name type="scientific">Catonella massiliensis</name>
    <dbReference type="NCBI Taxonomy" id="2799636"/>
    <lineage>
        <taxon>Bacteria</taxon>
        <taxon>Bacillati</taxon>
        <taxon>Bacillota</taxon>
        <taxon>Clostridia</taxon>
        <taxon>Lachnospirales</taxon>
        <taxon>Lachnospiraceae</taxon>
        <taxon>Catonella</taxon>
    </lineage>
</organism>
<dbReference type="SUPFAM" id="SSF57829">
    <property type="entry name" value="Zn-binding ribosomal proteins"/>
    <property type="match status" value="1"/>
</dbReference>
<evidence type="ECO:0000313" key="6">
    <source>
        <dbReference type="EMBL" id="MBK5897207.1"/>
    </source>
</evidence>
<evidence type="ECO:0000256" key="1">
    <source>
        <dbReference type="ARBA" id="ARBA00008560"/>
    </source>
</evidence>
<dbReference type="PANTHER" id="PTHR35534">
    <property type="entry name" value="50S RIBOSOMAL PROTEIN L32"/>
    <property type="match status" value="1"/>
</dbReference>
<dbReference type="Pfam" id="PF01783">
    <property type="entry name" value="Ribosomal_L32p"/>
    <property type="match status" value="1"/>
</dbReference>
<evidence type="ECO:0000256" key="3">
    <source>
        <dbReference type="ARBA" id="ARBA00023274"/>
    </source>
</evidence>
<protein>
    <recommendedName>
        <fullName evidence="4 5">Large ribosomal subunit protein bL32</fullName>
    </recommendedName>
</protein>
<dbReference type="InterPro" id="IPR044957">
    <property type="entry name" value="Ribosomal_bL32_bact"/>
</dbReference>
<dbReference type="InterPro" id="IPR002677">
    <property type="entry name" value="Ribosomal_bL32"/>
</dbReference>
<evidence type="ECO:0000256" key="5">
    <source>
        <dbReference type="HAMAP-Rule" id="MF_00340"/>
    </source>
</evidence>
<dbReference type="InterPro" id="IPR011332">
    <property type="entry name" value="Ribosomal_zn-bd"/>
</dbReference>
<comment type="caution">
    <text evidence="6">The sequence shown here is derived from an EMBL/GenBank/DDBJ whole genome shotgun (WGS) entry which is preliminary data.</text>
</comment>